<name>A0A3D9CV46_9FLAO</name>
<proteinExistence type="predicted"/>
<reference evidence="2 3" key="1">
    <citation type="journal article" date="2007" name="Int. J. Syst. Evol. Microbiol.">
        <title>Chryseobacterium flavum sp. nov., isolated from polluted soil.</title>
        <authorList>
            <person name="Zhou Y."/>
            <person name="Dong J."/>
            <person name="Wang X."/>
            <person name="Huang X."/>
            <person name="Zhang K.Y."/>
            <person name="Zhang Y.Q."/>
            <person name="Guo Y.F."/>
            <person name="Lai R."/>
            <person name="Li W.J."/>
        </authorList>
    </citation>
    <scope>NUCLEOTIDE SEQUENCE [LARGE SCALE GENOMIC DNA]</scope>
    <source>
        <strain evidence="2 3">KCTC 12877</strain>
    </source>
</reference>
<feature type="transmembrane region" description="Helical" evidence="1">
    <location>
        <begin position="95"/>
        <end position="111"/>
    </location>
</feature>
<keyword evidence="1" id="KW-0472">Membrane</keyword>
<keyword evidence="3" id="KW-1185">Reference proteome</keyword>
<dbReference type="RefSeq" id="WP_115956457.1">
    <property type="nucleotide sequence ID" value="NZ_CBCRVL010000002.1"/>
</dbReference>
<dbReference type="OrthoDB" id="270162at2"/>
<accession>A0A3D9CV46</accession>
<dbReference type="PANTHER" id="PTHR37314:SF4">
    <property type="entry name" value="UPF0700 TRANSMEMBRANE PROTEIN YOAK"/>
    <property type="match status" value="1"/>
</dbReference>
<feature type="transmembrane region" description="Helical" evidence="1">
    <location>
        <begin position="20"/>
        <end position="43"/>
    </location>
</feature>
<dbReference type="InterPro" id="IPR010699">
    <property type="entry name" value="DUF1275"/>
</dbReference>
<protein>
    <submittedName>
        <fullName evidence="2">DUF1275 domain-containing protein</fullName>
    </submittedName>
</protein>
<dbReference type="PANTHER" id="PTHR37314">
    <property type="entry name" value="SLR0142 PROTEIN"/>
    <property type="match status" value="1"/>
</dbReference>
<keyword evidence="1" id="KW-1133">Transmembrane helix</keyword>
<sequence>MFRHRGKNRTYFHNLKLASALSFVAGIVNITGVLSVNILTTNITGHFAFFSEEIFLKNYSNALVYLLYILFFLAGAFCSSLIVEFSSGRKKLRPHLIPLVIEILILGFAGLSDIKKLGITVSAYTIAALLLFAMGLQNSLVTRVSQSVVRTTHLTGLFTDLGIELSKLFFKHEENGYRQLKKNIMLKLVIIICFFSGCMIGGLLYKILHLKTLLYAAGLMILIIRYDKVLYRYYALKRKLRL</sequence>
<feature type="transmembrane region" description="Helical" evidence="1">
    <location>
        <begin position="188"/>
        <end position="207"/>
    </location>
</feature>
<feature type="transmembrane region" description="Helical" evidence="1">
    <location>
        <begin position="117"/>
        <end position="136"/>
    </location>
</feature>
<evidence type="ECO:0000313" key="2">
    <source>
        <dbReference type="EMBL" id="REC69498.1"/>
    </source>
</evidence>
<keyword evidence="1" id="KW-0812">Transmembrane</keyword>
<dbReference type="EMBL" id="QNUE01000001">
    <property type="protein sequence ID" value="REC69498.1"/>
    <property type="molecule type" value="Genomic_DNA"/>
</dbReference>
<dbReference type="Pfam" id="PF06912">
    <property type="entry name" value="DUF1275"/>
    <property type="match status" value="1"/>
</dbReference>
<gene>
    <name evidence="2" type="ORF">DRF59_01140</name>
</gene>
<organism evidence="2 3">
    <name type="scientific">Chryseobacterium flavum</name>
    <dbReference type="NCBI Taxonomy" id="415851"/>
    <lineage>
        <taxon>Bacteria</taxon>
        <taxon>Pseudomonadati</taxon>
        <taxon>Bacteroidota</taxon>
        <taxon>Flavobacteriia</taxon>
        <taxon>Flavobacteriales</taxon>
        <taxon>Weeksellaceae</taxon>
        <taxon>Chryseobacterium group</taxon>
        <taxon>Chryseobacterium</taxon>
    </lineage>
</organism>
<evidence type="ECO:0000313" key="3">
    <source>
        <dbReference type="Proteomes" id="UP000256769"/>
    </source>
</evidence>
<evidence type="ECO:0000256" key="1">
    <source>
        <dbReference type="SAM" id="Phobius"/>
    </source>
</evidence>
<dbReference type="Proteomes" id="UP000256769">
    <property type="component" value="Unassembled WGS sequence"/>
</dbReference>
<comment type="caution">
    <text evidence="2">The sequence shown here is derived from an EMBL/GenBank/DDBJ whole genome shotgun (WGS) entry which is preliminary data.</text>
</comment>
<feature type="transmembrane region" description="Helical" evidence="1">
    <location>
        <begin position="213"/>
        <end position="231"/>
    </location>
</feature>
<feature type="transmembrane region" description="Helical" evidence="1">
    <location>
        <begin position="63"/>
        <end position="83"/>
    </location>
</feature>
<dbReference type="AlphaFoldDB" id="A0A3D9CV46"/>